<dbReference type="InterPro" id="IPR007837">
    <property type="entry name" value="DinB"/>
</dbReference>
<comment type="similarity">
    <text evidence="1">Belongs to the DinB family.</text>
</comment>
<feature type="binding site" evidence="3">
    <location>
        <position position="11"/>
    </location>
    <ligand>
        <name>a divalent metal cation</name>
        <dbReference type="ChEBI" id="CHEBI:60240"/>
    </ligand>
</feature>
<dbReference type="AlphaFoldDB" id="A0A6I1FWF5"/>
<organism evidence="4 5">
    <name type="scientific">Bacillus aerolatus</name>
    <dbReference type="NCBI Taxonomy" id="2653354"/>
    <lineage>
        <taxon>Bacteria</taxon>
        <taxon>Bacillati</taxon>
        <taxon>Bacillota</taxon>
        <taxon>Bacilli</taxon>
        <taxon>Bacillales</taxon>
        <taxon>Bacillaceae</taxon>
        <taxon>Bacillus</taxon>
    </lineage>
</organism>
<reference evidence="4 5" key="1">
    <citation type="submission" date="2019-10" db="EMBL/GenBank/DDBJ databases">
        <title>Bacillus aerolatum sp. nov., isolated from bioaerosol of sport playgrounds.</title>
        <authorList>
            <person name="Chen P."/>
            <person name="Zhang G."/>
        </authorList>
    </citation>
    <scope>NUCLEOTIDE SEQUENCE [LARGE SCALE GENOMIC DNA]</scope>
    <source>
        <strain evidence="4 5">CX253</strain>
    </source>
</reference>
<evidence type="ECO:0000313" key="5">
    <source>
        <dbReference type="Proteomes" id="UP000429595"/>
    </source>
</evidence>
<evidence type="ECO:0008006" key="6">
    <source>
        <dbReference type="Google" id="ProtNLM"/>
    </source>
</evidence>
<dbReference type="Proteomes" id="UP000429595">
    <property type="component" value="Unassembled WGS sequence"/>
</dbReference>
<keyword evidence="2 3" id="KW-0479">Metal-binding</keyword>
<name>A0A6I1FWF5_9BACI</name>
<evidence type="ECO:0000313" key="4">
    <source>
        <dbReference type="EMBL" id="KAB7709253.1"/>
    </source>
</evidence>
<protein>
    <recommendedName>
        <fullName evidence="6">Damage-inducible protein DinB</fullName>
    </recommendedName>
</protein>
<dbReference type="Pfam" id="PF05163">
    <property type="entry name" value="DinB"/>
    <property type="match status" value="1"/>
</dbReference>
<evidence type="ECO:0000256" key="3">
    <source>
        <dbReference type="PIRSR" id="PIRSR607837-1"/>
    </source>
</evidence>
<evidence type="ECO:0000256" key="1">
    <source>
        <dbReference type="ARBA" id="ARBA00008635"/>
    </source>
</evidence>
<comment type="caution">
    <text evidence="4">The sequence shown here is derived from an EMBL/GenBank/DDBJ whole genome shotgun (WGS) entry which is preliminary data.</text>
</comment>
<feature type="binding site" evidence="3">
    <location>
        <position position="7"/>
    </location>
    <ligand>
        <name>a divalent metal cation</name>
        <dbReference type="ChEBI" id="CHEBI:60240"/>
    </ligand>
</feature>
<dbReference type="SUPFAM" id="SSF109854">
    <property type="entry name" value="DinB/YfiT-like putative metalloenzymes"/>
    <property type="match status" value="1"/>
</dbReference>
<gene>
    <name evidence="4" type="ORF">F9802_02910</name>
</gene>
<keyword evidence="5" id="KW-1185">Reference proteome</keyword>
<dbReference type="Gene3D" id="1.20.120.450">
    <property type="entry name" value="dinb family like domain"/>
    <property type="match status" value="1"/>
</dbReference>
<sequence length="45" mass="5324">MDHLVNHETYHPGNIAAMLRQLDLRGVSTDYIYFIRERHRPGSSR</sequence>
<accession>A0A6I1FWF5</accession>
<proteinExistence type="inferred from homology"/>
<dbReference type="RefSeq" id="WP_152149779.1">
    <property type="nucleotide sequence ID" value="NZ_WEIO01000001.1"/>
</dbReference>
<dbReference type="EMBL" id="WEIO01000001">
    <property type="protein sequence ID" value="KAB7709253.1"/>
    <property type="molecule type" value="Genomic_DNA"/>
</dbReference>
<dbReference type="InterPro" id="IPR034660">
    <property type="entry name" value="DinB/YfiT-like"/>
</dbReference>
<evidence type="ECO:0000256" key="2">
    <source>
        <dbReference type="ARBA" id="ARBA00022723"/>
    </source>
</evidence>
<dbReference type="GO" id="GO:0046872">
    <property type="term" value="F:metal ion binding"/>
    <property type="evidence" value="ECO:0007669"/>
    <property type="project" value="UniProtKB-KW"/>
</dbReference>